<gene>
    <name evidence="2" type="ORF">HK105_202689</name>
</gene>
<evidence type="ECO:0000256" key="1">
    <source>
        <dbReference type="SAM" id="Coils"/>
    </source>
</evidence>
<comment type="caution">
    <text evidence="2">The sequence shown here is derived from an EMBL/GenBank/DDBJ whole genome shotgun (WGS) entry which is preliminary data.</text>
</comment>
<dbReference type="InterPro" id="IPR039986">
    <property type="entry name" value="CFAP210"/>
</dbReference>
<dbReference type="PANTHER" id="PTHR28663">
    <property type="entry name" value="COILED-COIL DOMAIN-CONTAINING PROTEIN 173"/>
    <property type="match status" value="1"/>
</dbReference>
<name>A0ABR4NE64_9FUNG</name>
<dbReference type="Proteomes" id="UP001527925">
    <property type="component" value="Unassembled WGS sequence"/>
</dbReference>
<accession>A0ABR4NE64</accession>
<feature type="coiled-coil region" evidence="1">
    <location>
        <begin position="209"/>
        <end position="319"/>
    </location>
</feature>
<sequence>MCCNPSFLDVIADHTADVFIPHYVPRTPRRGDQSVKDTTYTGGEMARIRELAFGAPEGADVQRVLRRQRVEMHAASMERVRGWGNTIMGARKKRLAAQDEKARRLEEERQKVDADWAVLRAKEREEAIRRARMLQHFEEPRVKALHSQLLMSNVLEERDRQKEYKLKYDQANQIREKTDVLKMRLALLDGIEKDRQASERRRAERFDFAAALRHEIQHKESEKRAAKQLESEYYHRVNAAIEREDREVEVARRVVKEQLAKERCSVLAELIAEKEAVKKSAVARARALERENARFNEVKEFHAEKKKEYEAALASEREKLFEIVSQIPTRMDQEAASKLAAYIEKSSHAKDHVDGERRAREQAKHARQLAEQREFQTERRRFVQAQRDAERVAKMQDRRVQMAEADKYERETRELAESRKQVLLGLSAFQAEQIKQNKIAAREAAEAKARADAALAATRDQENAEFDEYAGQLIDEWRAAGKNVAPILMNLERDRPGFVRRRRGDMKTELNTFRRLGVIDSGIVFNLGIVINLKIVTVIGADHFMFHDG</sequence>
<dbReference type="PANTHER" id="PTHR28663:SF1">
    <property type="entry name" value="CILIA- AND FLAGELLA- ASSOCIATED PROTEIN 210"/>
    <property type="match status" value="1"/>
</dbReference>
<evidence type="ECO:0000313" key="3">
    <source>
        <dbReference type="Proteomes" id="UP001527925"/>
    </source>
</evidence>
<dbReference type="EMBL" id="JADGIZ020000009">
    <property type="protein sequence ID" value="KAL2917816.1"/>
    <property type="molecule type" value="Genomic_DNA"/>
</dbReference>
<organism evidence="2 3">
    <name type="scientific">Polyrhizophydium stewartii</name>
    <dbReference type="NCBI Taxonomy" id="2732419"/>
    <lineage>
        <taxon>Eukaryota</taxon>
        <taxon>Fungi</taxon>
        <taxon>Fungi incertae sedis</taxon>
        <taxon>Chytridiomycota</taxon>
        <taxon>Chytridiomycota incertae sedis</taxon>
        <taxon>Chytridiomycetes</taxon>
        <taxon>Rhizophydiales</taxon>
        <taxon>Rhizophydiales incertae sedis</taxon>
        <taxon>Polyrhizophydium</taxon>
    </lineage>
</organism>
<keyword evidence="1" id="KW-0175">Coiled coil</keyword>
<protein>
    <recommendedName>
        <fullName evidence="4">Trichohyalin-plectin-homology domain-containing protein</fullName>
    </recommendedName>
</protein>
<evidence type="ECO:0000313" key="2">
    <source>
        <dbReference type="EMBL" id="KAL2917816.1"/>
    </source>
</evidence>
<reference evidence="2 3" key="1">
    <citation type="submission" date="2023-09" db="EMBL/GenBank/DDBJ databases">
        <title>Pangenome analysis of Batrachochytrium dendrobatidis and related Chytrids.</title>
        <authorList>
            <person name="Yacoub M.N."/>
            <person name="Stajich J.E."/>
            <person name="James T.Y."/>
        </authorList>
    </citation>
    <scope>NUCLEOTIDE SEQUENCE [LARGE SCALE GENOMIC DNA]</scope>
    <source>
        <strain evidence="2 3">JEL0888</strain>
    </source>
</reference>
<keyword evidence="3" id="KW-1185">Reference proteome</keyword>
<feature type="coiled-coil region" evidence="1">
    <location>
        <begin position="88"/>
        <end position="115"/>
    </location>
</feature>
<evidence type="ECO:0008006" key="4">
    <source>
        <dbReference type="Google" id="ProtNLM"/>
    </source>
</evidence>
<proteinExistence type="predicted"/>